<dbReference type="Pfam" id="PF06585">
    <property type="entry name" value="JHBP"/>
    <property type="match status" value="1"/>
</dbReference>
<dbReference type="EnsemblMetazoa" id="SMAR007452-RA">
    <property type="protein sequence ID" value="SMAR007452-PA"/>
    <property type="gene ID" value="SMAR007452"/>
</dbReference>
<dbReference type="InterPro" id="IPR017943">
    <property type="entry name" value="Bactericidal_perm-incr_a/b_dom"/>
</dbReference>
<dbReference type="PANTHER" id="PTHR11008:SF9">
    <property type="entry name" value="PROTEIN TAKEOUT-LIKE PROTEIN"/>
    <property type="match status" value="1"/>
</dbReference>
<name>T1J1N0_STRMM</name>
<dbReference type="InterPro" id="IPR020234">
    <property type="entry name" value="Mite_allergen_group-7"/>
</dbReference>
<feature type="chain" id="PRO_5004579804" description="Lipid-binding serum glycoprotein N-terminal domain-containing protein" evidence="1">
    <location>
        <begin position="21"/>
        <end position="424"/>
    </location>
</feature>
<dbReference type="PANTHER" id="PTHR11008">
    <property type="entry name" value="PROTEIN TAKEOUT-LIKE PROTEIN"/>
    <property type="match status" value="1"/>
</dbReference>
<dbReference type="InterPro" id="IPR038606">
    <property type="entry name" value="To_sf"/>
</dbReference>
<dbReference type="PhylomeDB" id="T1J1N0"/>
<reference evidence="2" key="2">
    <citation type="submission" date="2015-02" db="UniProtKB">
        <authorList>
            <consortium name="EnsemblMetazoa"/>
        </authorList>
    </citation>
    <scope>IDENTIFICATION</scope>
</reference>
<dbReference type="Pfam" id="PF16984">
    <property type="entry name" value="Grp7_allergen"/>
    <property type="match status" value="1"/>
</dbReference>
<evidence type="ECO:0008006" key="4">
    <source>
        <dbReference type="Google" id="ProtNLM"/>
    </source>
</evidence>
<dbReference type="HOGENOM" id="CLU_037461_0_0_1"/>
<evidence type="ECO:0000256" key="1">
    <source>
        <dbReference type="SAM" id="SignalP"/>
    </source>
</evidence>
<dbReference type="Proteomes" id="UP000014500">
    <property type="component" value="Unassembled WGS sequence"/>
</dbReference>
<dbReference type="EMBL" id="JH431789">
    <property type="status" value="NOT_ANNOTATED_CDS"/>
    <property type="molecule type" value="Genomic_DNA"/>
</dbReference>
<evidence type="ECO:0000313" key="2">
    <source>
        <dbReference type="EnsemblMetazoa" id="SMAR007452-PA"/>
    </source>
</evidence>
<evidence type="ECO:0000313" key="3">
    <source>
        <dbReference type="Proteomes" id="UP000014500"/>
    </source>
</evidence>
<protein>
    <recommendedName>
        <fullName evidence="4">Lipid-binding serum glycoprotein N-terminal domain-containing protein</fullName>
    </recommendedName>
</protein>
<dbReference type="Gene3D" id="3.15.10.50">
    <property type="match status" value="1"/>
</dbReference>
<dbReference type="SUPFAM" id="SSF55394">
    <property type="entry name" value="Bactericidal permeability-increasing protein, BPI"/>
    <property type="match status" value="1"/>
</dbReference>
<organism evidence="2 3">
    <name type="scientific">Strigamia maritima</name>
    <name type="common">European centipede</name>
    <name type="synonym">Geophilus maritimus</name>
    <dbReference type="NCBI Taxonomy" id="126957"/>
    <lineage>
        <taxon>Eukaryota</taxon>
        <taxon>Metazoa</taxon>
        <taxon>Ecdysozoa</taxon>
        <taxon>Arthropoda</taxon>
        <taxon>Myriapoda</taxon>
        <taxon>Chilopoda</taxon>
        <taxon>Pleurostigmophora</taxon>
        <taxon>Geophilomorpha</taxon>
        <taxon>Linotaeniidae</taxon>
        <taxon>Strigamia</taxon>
    </lineage>
</organism>
<dbReference type="OMA" id="VPDMKHS"/>
<proteinExistence type="predicted"/>
<sequence length="424" mass="47750">MKSNSFFLFFILISTHAVLSRRNDLNFDCDRIQKIFRHLTKGENGIPELAIPDPIQIPDFTVQKTSPKVNANFQNTSLYGISNFIISRVHLDLVKPKLDIALELPQLNARGEYSLKASSYFFSVNGAGPFWMNITRIHVSCLAELTSDEAGRFLISAVHVNLDIGDLKLHFENLGTWEKLSNNIINALSSSLIHKIKPTVISQAREKILTKGNEFLANLPPQDLLFSPLFPIDVVLAEVCAQIETLGLDPKQIENQTWKFEKTIFFVRFHGKVTLFDGYIKGLSTLHRSGDVEASFIDGCLQFRVRLGFDELEAGYKMAVEFQGLEKVNGVHLVIDSVDLELVVELCDDVLPPCVKEFKFVDIRQVSVDVDGLGSLDAILEFSTNSFVNVFKYQLSEVVENDIKTVIQERMANITFNNTCRSIV</sequence>
<dbReference type="InterPro" id="IPR010562">
    <property type="entry name" value="Haemolymph_juvenile_hormone-bd"/>
</dbReference>
<dbReference type="SMART" id="SM00700">
    <property type="entry name" value="JHBP"/>
    <property type="match status" value="1"/>
</dbReference>
<accession>T1J1N0</accession>
<dbReference type="eggNOG" id="ENOG502QVU1">
    <property type="taxonomic scope" value="Eukaryota"/>
</dbReference>
<dbReference type="AlphaFoldDB" id="T1J1N0"/>
<keyword evidence="3" id="KW-1185">Reference proteome</keyword>
<reference evidence="3" key="1">
    <citation type="submission" date="2011-05" db="EMBL/GenBank/DDBJ databases">
        <authorList>
            <person name="Richards S.R."/>
            <person name="Qu J."/>
            <person name="Jiang H."/>
            <person name="Jhangiani S.N."/>
            <person name="Agravi P."/>
            <person name="Goodspeed R."/>
            <person name="Gross S."/>
            <person name="Mandapat C."/>
            <person name="Jackson L."/>
            <person name="Mathew T."/>
            <person name="Pu L."/>
            <person name="Thornton R."/>
            <person name="Saada N."/>
            <person name="Wilczek-Boney K.B."/>
            <person name="Lee S."/>
            <person name="Kovar C."/>
            <person name="Wu Y."/>
            <person name="Scherer S.E."/>
            <person name="Worley K.C."/>
            <person name="Muzny D.M."/>
            <person name="Gibbs R."/>
        </authorList>
    </citation>
    <scope>NUCLEOTIDE SEQUENCE</scope>
    <source>
        <strain evidence="3">Brora</strain>
    </source>
</reference>
<keyword evidence="1" id="KW-0732">Signal</keyword>
<dbReference type="Gene3D" id="3.15.10.30">
    <property type="entry name" value="Haemolymph juvenile hormone binding protein"/>
    <property type="match status" value="1"/>
</dbReference>
<feature type="signal peptide" evidence="1">
    <location>
        <begin position="1"/>
        <end position="20"/>
    </location>
</feature>
<dbReference type="InterPro" id="IPR038602">
    <property type="entry name" value="Mite_allergen_7_sf"/>
</dbReference>
<dbReference type="GO" id="GO:0008289">
    <property type="term" value="F:lipid binding"/>
    <property type="evidence" value="ECO:0007669"/>
    <property type="project" value="InterPro"/>
</dbReference>